<organism evidence="1 2">
    <name type="scientific">Halobacillus faecis</name>
    <dbReference type="NCBI Taxonomy" id="360184"/>
    <lineage>
        <taxon>Bacteria</taxon>
        <taxon>Bacillati</taxon>
        <taxon>Bacillota</taxon>
        <taxon>Bacilli</taxon>
        <taxon>Bacillales</taxon>
        <taxon>Bacillaceae</taxon>
        <taxon>Halobacillus</taxon>
    </lineage>
</organism>
<dbReference type="EMBL" id="BJYD01000020">
    <property type="protein sequence ID" value="GEN53909.1"/>
    <property type="molecule type" value="Genomic_DNA"/>
</dbReference>
<protein>
    <submittedName>
        <fullName evidence="1">Uncharacterized protein</fullName>
    </submittedName>
</protein>
<evidence type="ECO:0000313" key="2">
    <source>
        <dbReference type="Proteomes" id="UP000321886"/>
    </source>
</evidence>
<dbReference type="Proteomes" id="UP000321886">
    <property type="component" value="Unassembled WGS sequence"/>
</dbReference>
<proteinExistence type="predicted"/>
<name>A0A511WRX5_9BACI</name>
<sequence>MRKVHDSLGFHFQKHQKCLFFSVFKKKIAKFKGFFKVDVVITYVEIKKVVKTPSYQGFRGFATGRRLWQATPEMKRNSARKSRCYAFLTRLSIEFRFKLVYYKACHQKMAPK</sequence>
<reference evidence="1 2" key="1">
    <citation type="submission" date="2019-07" db="EMBL/GenBank/DDBJ databases">
        <title>Whole genome shotgun sequence of Halobacillus faecis NBRC 103569.</title>
        <authorList>
            <person name="Hosoyama A."/>
            <person name="Uohara A."/>
            <person name="Ohji S."/>
            <person name="Ichikawa N."/>
        </authorList>
    </citation>
    <scope>NUCLEOTIDE SEQUENCE [LARGE SCALE GENOMIC DNA]</scope>
    <source>
        <strain evidence="1 2">NBRC 103569</strain>
    </source>
</reference>
<accession>A0A511WRX5</accession>
<evidence type="ECO:0000313" key="1">
    <source>
        <dbReference type="EMBL" id="GEN53909.1"/>
    </source>
</evidence>
<keyword evidence="2" id="KW-1185">Reference proteome</keyword>
<comment type="caution">
    <text evidence="1">The sequence shown here is derived from an EMBL/GenBank/DDBJ whole genome shotgun (WGS) entry which is preliminary data.</text>
</comment>
<dbReference type="RefSeq" id="WP_146816039.1">
    <property type="nucleotide sequence ID" value="NZ_BJYD01000020.1"/>
</dbReference>
<dbReference type="AlphaFoldDB" id="A0A511WRX5"/>
<gene>
    <name evidence="1" type="ORF">HFA01_21710</name>
</gene>